<dbReference type="SUPFAM" id="SSF54695">
    <property type="entry name" value="POZ domain"/>
    <property type="match status" value="1"/>
</dbReference>
<dbReference type="PROSITE" id="PS50097">
    <property type="entry name" value="BTB"/>
    <property type="match status" value="1"/>
</dbReference>
<evidence type="ECO:0008006" key="5">
    <source>
        <dbReference type="Google" id="ProtNLM"/>
    </source>
</evidence>
<proteinExistence type="predicted"/>
<evidence type="ECO:0000259" key="2">
    <source>
        <dbReference type="PROSITE" id="PS50097"/>
    </source>
</evidence>
<organism evidence="3 4">
    <name type="scientific">Pristionchus fissidentatus</name>
    <dbReference type="NCBI Taxonomy" id="1538716"/>
    <lineage>
        <taxon>Eukaryota</taxon>
        <taxon>Metazoa</taxon>
        <taxon>Ecdysozoa</taxon>
        <taxon>Nematoda</taxon>
        <taxon>Chromadorea</taxon>
        <taxon>Rhabditida</taxon>
        <taxon>Rhabditina</taxon>
        <taxon>Diplogasteromorpha</taxon>
        <taxon>Diplogasteroidea</taxon>
        <taxon>Neodiplogasteridae</taxon>
        <taxon>Pristionchus</taxon>
    </lineage>
</organism>
<dbReference type="PROSITE" id="PS50053">
    <property type="entry name" value="UBIQUITIN_2"/>
    <property type="match status" value="1"/>
</dbReference>
<name>A0AAV5VJ13_9BILA</name>
<reference evidence="3" key="1">
    <citation type="submission" date="2023-10" db="EMBL/GenBank/DDBJ databases">
        <title>Genome assembly of Pristionchus species.</title>
        <authorList>
            <person name="Yoshida K."/>
            <person name="Sommer R.J."/>
        </authorList>
    </citation>
    <scope>NUCLEOTIDE SEQUENCE</scope>
    <source>
        <strain evidence="3">RS5133</strain>
    </source>
</reference>
<dbReference type="InterPro" id="IPR000210">
    <property type="entry name" value="BTB/POZ_dom"/>
</dbReference>
<accession>A0AAV5VJ13</accession>
<evidence type="ECO:0000313" key="3">
    <source>
        <dbReference type="EMBL" id="GMT19732.1"/>
    </source>
</evidence>
<dbReference type="Gene3D" id="3.30.710.10">
    <property type="entry name" value="Potassium Channel Kv1.1, Chain A"/>
    <property type="match status" value="1"/>
</dbReference>
<sequence>MDDRTRGAFEDFDHSSFPDTVFLRMRKRSFVLSGSYLALQSPFFHNLFYGASKEESRSYQLDVDPATFEDLIDTIYPCYKRSNCCSDCSSSFSDRLILALQLKMRCAVKRLLREKTNPDEAFVILRECNAWDQYKDVFDAEDERRGEEIAKAVRVKRDYSDSMHPLTVTDDFPDLTRVNIGVASFVVSASMLSLHSSILRSLLFVDDNLIQGVSLNIDPSSFITFVKVTSGSLPDFSTVFLDDLVSMGATNLRKYCISLLKSTVKRSIDRVSSIISLIRHHHNQGELNIHKFFELARGAPFNAILNECSFIPSDLLSSIRSKISECSIPLRIEVCDQSNCSLHLILKRGGLEQADQIKAAIQSHLGIDRDLIRILINGNRVADGVCLVDQGIESGSVIEIYQEQGGCYRL</sequence>
<dbReference type="CDD" id="cd18186">
    <property type="entry name" value="BTB_POZ_ZBTB_KLHL-like"/>
    <property type="match status" value="1"/>
</dbReference>
<evidence type="ECO:0000313" key="4">
    <source>
        <dbReference type="Proteomes" id="UP001432322"/>
    </source>
</evidence>
<dbReference type="EMBL" id="BTSY01000003">
    <property type="protein sequence ID" value="GMT19732.1"/>
    <property type="molecule type" value="Genomic_DNA"/>
</dbReference>
<protein>
    <recommendedName>
        <fullName evidence="5">BTB domain-containing protein</fullName>
    </recommendedName>
</protein>
<feature type="domain" description="Ubiquitin-like" evidence="1">
    <location>
        <begin position="352"/>
        <end position="407"/>
    </location>
</feature>
<gene>
    <name evidence="3" type="ORF">PFISCL1PPCAC_11029</name>
</gene>
<evidence type="ECO:0000259" key="1">
    <source>
        <dbReference type="PROSITE" id="PS50053"/>
    </source>
</evidence>
<dbReference type="InterPro" id="IPR029071">
    <property type="entry name" value="Ubiquitin-like_domsf"/>
</dbReference>
<dbReference type="InterPro" id="IPR011333">
    <property type="entry name" value="SKP1/BTB/POZ_sf"/>
</dbReference>
<comment type="caution">
    <text evidence="3">The sequence shown here is derived from an EMBL/GenBank/DDBJ whole genome shotgun (WGS) entry which is preliminary data.</text>
</comment>
<dbReference type="SUPFAM" id="SSF54236">
    <property type="entry name" value="Ubiquitin-like"/>
    <property type="match status" value="1"/>
</dbReference>
<feature type="domain" description="BTB" evidence="2">
    <location>
        <begin position="19"/>
        <end position="76"/>
    </location>
</feature>
<dbReference type="AlphaFoldDB" id="A0AAV5VJ13"/>
<dbReference type="Proteomes" id="UP001432322">
    <property type="component" value="Unassembled WGS sequence"/>
</dbReference>
<dbReference type="InterPro" id="IPR000626">
    <property type="entry name" value="Ubiquitin-like_dom"/>
</dbReference>
<dbReference type="Pfam" id="PF00651">
    <property type="entry name" value="BTB"/>
    <property type="match status" value="1"/>
</dbReference>
<keyword evidence="4" id="KW-1185">Reference proteome</keyword>